<dbReference type="AlphaFoldDB" id="A0AAD9JMQ9"/>
<organism evidence="4 5">
    <name type="scientific">Ridgeia piscesae</name>
    <name type="common">Tubeworm</name>
    <dbReference type="NCBI Taxonomy" id="27915"/>
    <lineage>
        <taxon>Eukaryota</taxon>
        <taxon>Metazoa</taxon>
        <taxon>Spiralia</taxon>
        <taxon>Lophotrochozoa</taxon>
        <taxon>Annelida</taxon>
        <taxon>Polychaeta</taxon>
        <taxon>Sedentaria</taxon>
        <taxon>Canalipalpata</taxon>
        <taxon>Sabellida</taxon>
        <taxon>Siboglinidae</taxon>
        <taxon>Ridgeia</taxon>
    </lineage>
</organism>
<evidence type="ECO:0000256" key="2">
    <source>
        <dbReference type="PROSITE-ProRule" id="PRU00176"/>
    </source>
</evidence>
<dbReference type="PANTHER" id="PTHR11176">
    <property type="entry name" value="BOULE-RELATED"/>
    <property type="match status" value="1"/>
</dbReference>
<keyword evidence="5" id="KW-1185">Reference proteome</keyword>
<dbReference type="GO" id="GO:0003723">
    <property type="term" value="F:RNA binding"/>
    <property type="evidence" value="ECO:0007669"/>
    <property type="project" value="UniProtKB-UniRule"/>
</dbReference>
<dbReference type="SMART" id="SM00360">
    <property type="entry name" value="RRM"/>
    <property type="match status" value="1"/>
</dbReference>
<protein>
    <recommendedName>
        <fullName evidence="3">RRM domain-containing protein</fullName>
    </recommendedName>
</protein>
<proteinExistence type="predicted"/>
<sequence>MSGNLRRLFVGNIPWTVSQFELKQYFAKFGPVRSASIIFDDKTGISKGYGFVSFANRDALSSTVNHSDHELDGAKLNLQAVSPKQRNTRIDTDE</sequence>
<evidence type="ECO:0000259" key="3">
    <source>
        <dbReference type="PROSITE" id="PS50102"/>
    </source>
</evidence>
<dbReference type="PROSITE" id="PS50102">
    <property type="entry name" value="RRM"/>
    <property type="match status" value="1"/>
</dbReference>
<comment type="caution">
    <text evidence="4">The sequence shown here is derived from an EMBL/GenBank/DDBJ whole genome shotgun (WGS) entry which is preliminary data.</text>
</comment>
<evidence type="ECO:0000313" key="5">
    <source>
        <dbReference type="Proteomes" id="UP001209878"/>
    </source>
</evidence>
<dbReference type="Gene3D" id="3.30.70.330">
    <property type="match status" value="1"/>
</dbReference>
<dbReference type="InterPro" id="IPR035979">
    <property type="entry name" value="RBD_domain_sf"/>
</dbReference>
<dbReference type="FunFam" id="3.30.70.330:FF:000494">
    <property type="entry name" value="28 kDa ribonucleoprotein, chloroplastic"/>
    <property type="match status" value="1"/>
</dbReference>
<accession>A0AAD9JMQ9</accession>
<dbReference type="EMBL" id="JAODUO010002016">
    <property type="protein sequence ID" value="KAK2155956.1"/>
    <property type="molecule type" value="Genomic_DNA"/>
</dbReference>
<dbReference type="SUPFAM" id="SSF54928">
    <property type="entry name" value="RNA-binding domain, RBD"/>
    <property type="match status" value="1"/>
</dbReference>
<dbReference type="PANTHER" id="PTHR11176:SF61">
    <property type="entry name" value="SRA STEM-LOOP INTERACTING RNA BINDING PROTEIN"/>
    <property type="match status" value="1"/>
</dbReference>
<dbReference type="InterPro" id="IPR000504">
    <property type="entry name" value="RRM_dom"/>
</dbReference>
<name>A0AAD9JMQ9_RIDPI</name>
<dbReference type="Pfam" id="PF00076">
    <property type="entry name" value="RRM_1"/>
    <property type="match status" value="1"/>
</dbReference>
<keyword evidence="1 2" id="KW-0694">RNA-binding</keyword>
<evidence type="ECO:0000256" key="1">
    <source>
        <dbReference type="ARBA" id="ARBA00022884"/>
    </source>
</evidence>
<evidence type="ECO:0000313" key="4">
    <source>
        <dbReference type="EMBL" id="KAK2155956.1"/>
    </source>
</evidence>
<dbReference type="InterPro" id="IPR012677">
    <property type="entry name" value="Nucleotide-bd_a/b_plait_sf"/>
</dbReference>
<reference evidence="4" key="1">
    <citation type="journal article" date="2023" name="Mol. Biol. Evol.">
        <title>Third-Generation Sequencing Reveals the Adaptive Role of the Epigenome in Three Deep-Sea Polychaetes.</title>
        <authorList>
            <person name="Perez M."/>
            <person name="Aroh O."/>
            <person name="Sun Y."/>
            <person name="Lan Y."/>
            <person name="Juniper S.K."/>
            <person name="Young C.R."/>
            <person name="Angers B."/>
            <person name="Qian P.Y."/>
        </authorList>
    </citation>
    <scope>NUCLEOTIDE SEQUENCE</scope>
    <source>
        <strain evidence="4">R07B-5</strain>
    </source>
</reference>
<dbReference type="Proteomes" id="UP001209878">
    <property type="component" value="Unassembled WGS sequence"/>
</dbReference>
<gene>
    <name evidence="4" type="ORF">NP493_2020g00011</name>
</gene>
<feature type="domain" description="RRM" evidence="3">
    <location>
        <begin position="6"/>
        <end position="94"/>
    </location>
</feature>